<dbReference type="SUPFAM" id="SSF82784">
    <property type="entry name" value="OsmC-like"/>
    <property type="match status" value="1"/>
</dbReference>
<dbReference type="AlphaFoldDB" id="A0A1H3ZQC7"/>
<dbReference type="Proteomes" id="UP000198820">
    <property type="component" value="Unassembled WGS sequence"/>
</dbReference>
<organism evidence="1 2">
    <name type="scientific">Psychroflexus halocasei</name>
    <dbReference type="NCBI Taxonomy" id="908615"/>
    <lineage>
        <taxon>Bacteria</taxon>
        <taxon>Pseudomonadati</taxon>
        <taxon>Bacteroidota</taxon>
        <taxon>Flavobacteriia</taxon>
        <taxon>Flavobacteriales</taxon>
        <taxon>Flavobacteriaceae</taxon>
        <taxon>Psychroflexus</taxon>
    </lineage>
</organism>
<sequence length="130" mass="14608">MAKITSIGTNQKYKVDIKSETGHHIISDEPKDLDGGNLGMMPTELLIAALAGCTGATLRMYADRKEWPLEDVHTDIELIENKFKDARIIKTLRVTGDLDEKQRQRLYQIADKCPVHKMLASGLEIETITK</sequence>
<evidence type="ECO:0000313" key="1">
    <source>
        <dbReference type="EMBL" id="SEA25561.1"/>
    </source>
</evidence>
<protein>
    <submittedName>
        <fullName evidence="1">Putative redox protein</fullName>
    </submittedName>
</protein>
<dbReference type="InterPro" id="IPR003718">
    <property type="entry name" value="OsmC/Ohr_fam"/>
</dbReference>
<dbReference type="PANTHER" id="PTHR39624:SF2">
    <property type="entry name" value="OSMC-LIKE PROTEIN"/>
    <property type="match status" value="1"/>
</dbReference>
<dbReference type="PANTHER" id="PTHR39624">
    <property type="entry name" value="PROTEIN INVOLVED IN RIMO-MEDIATED BETA-METHYLTHIOLATION OF RIBOSOMAL PROTEIN S12 YCAO"/>
    <property type="match status" value="1"/>
</dbReference>
<dbReference type="Gene3D" id="3.30.300.20">
    <property type="match status" value="1"/>
</dbReference>
<proteinExistence type="predicted"/>
<dbReference type="STRING" id="908615.SAMN05421540_104157"/>
<dbReference type="InterPro" id="IPR015946">
    <property type="entry name" value="KH_dom-like_a/b"/>
</dbReference>
<reference evidence="1 2" key="1">
    <citation type="submission" date="2016-10" db="EMBL/GenBank/DDBJ databases">
        <authorList>
            <person name="de Groot N.N."/>
        </authorList>
    </citation>
    <scope>NUCLEOTIDE SEQUENCE [LARGE SCALE GENOMIC DNA]</scope>
    <source>
        <strain evidence="1 2">DSM 23581</strain>
    </source>
</reference>
<evidence type="ECO:0000313" key="2">
    <source>
        <dbReference type="Proteomes" id="UP000198820"/>
    </source>
</evidence>
<dbReference type="EMBL" id="FNQF01000004">
    <property type="protein sequence ID" value="SEA25561.1"/>
    <property type="molecule type" value="Genomic_DNA"/>
</dbReference>
<name>A0A1H3ZQC7_9FLAO</name>
<gene>
    <name evidence="1" type="ORF">SAMN05421540_104157</name>
</gene>
<accession>A0A1H3ZQC7</accession>
<dbReference type="RefSeq" id="WP_093241766.1">
    <property type="nucleotide sequence ID" value="NZ_FNQF01000004.1"/>
</dbReference>
<dbReference type="InterPro" id="IPR036102">
    <property type="entry name" value="OsmC/Ohrsf"/>
</dbReference>
<dbReference type="Pfam" id="PF02566">
    <property type="entry name" value="OsmC"/>
    <property type="match status" value="1"/>
</dbReference>
<keyword evidence="2" id="KW-1185">Reference proteome</keyword>